<dbReference type="PANTHER" id="PTHR33495">
    <property type="entry name" value="ANTI-SIGMA FACTOR ANTAGONIST TM_1081-RELATED-RELATED"/>
    <property type="match status" value="1"/>
</dbReference>
<dbReference type="RefSeq" id="WP_126463757.1">
    <property type="nucleotide sequence ID" value="NZ_AP018721.1"/>
</dbReference>
<evidence type="ECO:0000256" key="1">
    <source>
        <dbReference type="ARBA" id="ARBA00009013"/>
    </source>
</evidence>
<dbReference type="InterPro" id="IPR003658">
    <property type="entry name" value="Anti-sigma_ant"/>
</dbReference>
<dbReference type="PANTHER" id="PTHR33495:SF15">
    <property type="entry name" value="STAS DOMAIN-CONTAINING PROTEIN"/>
    <property type="match status" value="1"/>
</dbReference>
<evidence type="ECO:0000256" key="2">
    <source>
        <dbReference type="RuleBase" id="RU003749"/>
    </source>
</evidence>
<reference evidence="4 5" key="1">
    <citation type="submission" date="2019-03" db="EMBL/GenBank/DDBJ databases">
        <title>Genomic Encyclopedia of Type Strains, Phase IV (KMG-IV): sequencing the most valuable type-strain genomes for metagenomic binning, comparative biology and taxonomic classification.</title>
        <authorList>
            <person name="Goeker M."/>
        </authorList>
    </citation>
    <scope>NUCLEOTIDE SEQUENCE [LARGE SCALE GENOMIC DNA]</scope>
    <source>
        <strain evidence="4 5">DSM 103923</strain>
    </source>
</reference>
<sequence>MQISSRSTDNQTTLSLQGRFDFHTHRDFRGAYEQALEDAATREIVIDLGGVDYLDSSALGMLLLLRERAESLGKTVSLSKMQGTVKQVLDVANFDKIFVMKP</sequence>
<dbReference type="EMBL" id="SLZY01000006">
    <property type="protein sequence ID" value="TCS72235.1"/>
    <property type="molecule type" value="Genomic_DNA"/>
</dbReference>
<evidence type="ECO:0000313" key="4">
    <source>
        <dbReference type="EMBL" id="TCS72235.1"/>
    </source>
</evidence>
<dbReference type="InterPro" id="IPR036513">
    <property type="entry name" value="STAS_dom_sf"/>
</dbReference>
<comment type="caution">
    <text evidence="4">The sequence shown here is derived from an EMBL/GenBank/DDBJ whole genome shotgun (WGS) entry which is preliminary data.</text>
</comment>
<dbReference type="Gene3D" id="3.30.750.24">
    <property type="entry name" value="STAS domain"/>
    <property type="match status" value="1"/>
</dbReference>
<dbReference type="InterPro" id="IPR002645">
    <property type="entry name" value="STAS_dom"/>
</dbReference>
<dbReference type="GO" id="GO:0043856">
    <property type="term" value="F:anti-sigma factor antagonist activity"/>
    <property type="evidence" value="ECO:0007669"/>
    <property type="project" value="InterPro"/>
</dbReference>
<dbReference type="OrthoDB" id="278639at2"/>
<dbReference type="PROSITE" id="PS50801">
    <property type="entry name" value="STAS"/>
    <property type="match status" value="1"/>
</dbReference>
<evidence type="ECO:0000313" key="5">
    <source>
        <dbReference type="Proteomes" id="UP000295135"/>
    </source>
</evidence>
<accession>A0A4V2UQS1</accession>
<feature type="domain" description="STAS" evidence="3">
    <location>
        <begin position="1"/>
        <end position="102"/>
    </location>
</feature>
<name>A0A4V2UQS1_9PROT</name>
<dbReference type="SUPFAM" id="SSF52091">
    <property type="entry name" value="SpoIIaa-like"/>
    <property type="match status" value="1"/>
</dbReference>
<dbReference type="Proteomes" id="UP000295135">
    <property type="component" value="Unassembled WGS sequence"/>
</dbReference>
<evidence type="ECO:0000259" key="3">
    <source>
        <dbReference type="PROSITE" id="PS50801"/>
    </source>
</evidence>
<protein>
    <recommendedName>
        <fullName evidence="2">Anti-sigma factor antagonist</fullName>
    </recommendedName>
</protein>
<proteinExistence type="inferred from homology"/>
<comment type="similarity">
    <text evidence="1 2">Belongs to the anti-sigma-factor antagonist family.</text>
</comment>
<dbReference type="Pfam" id="PF13466">
    <property type="entry name" value="STAS_2"/>
    <property type="match status" value="1"/>
</dbReference>
<dbReference type="InterPro" id="IPR058548">
    <property type="entry name" value="MlaB-like_STAS"/>
</dbReference>
<gene>
    <name evidence="4" type="ORF">EDC61_106151</name>
</gene>
<dbReference type="CDD" id="cd07043">
    <property type="entry name" value="STAS_anti-anti-sigma_factors"/>
    <property type="match status" value="1"/>
</dbReference>
<dbReference type="NCBIfam" id="TIGR00377">
    <property type="entry name" value="ant_ant_sig"/>
    <property type="match status" value="1"/>
</dbReference>
<keyword evidence="5" id="KW-1185">Reference proteome</keyword>
<dbReference type="AlphaFoldDB" id="A0A4V2UQS1"/>
<organism evidence="4 5">
    <name type="scientific">Sulfuritortus calidifontis</name>
    <dbReference type="NCBI Taxonomy" id="1914471"/>
    <lineage>
        <taxon>Bacteria</taxon>
        <taxon>Pseudomonadati</taxon>
        <taxon>Pseudomonadota</taxon>
        <taxon>Betaproteobacteria</taxon>
        <taxon>Nitrosomonadales</taxon>
        <taxon>Thiobacillaceae</taxon>
        <taxon>Sulfuritortus</taxon>
    </lineage>
</organism>